<dbReference type="AlphaFoldDB" id="A0AAV6UFU9"/>
<reference evidence="3 4" key="1">
    <citation type="journal article" date="2022" name="Nat. Ecol. Evol.">
        <title>A masculinizing supergene underlies an exaggerated male reproductive morph in a spider.</title>
        <authorList>
            <person name="Hendrickx F."/>
            <person name="De Corte Z."/>
            <person name="Sonet G."/>
            <person name="Van Belleghem S.M."/>
            <person name="Kostlbacher S."/>
            <person name="Vangestel C."/>
        </authorList>
    </citation>
    <scope>NUCLEOTIDE SEQUENCE [LARGE SCALE GENOMIC DNA]</scope>
    <source>
        <strain evidence="3">W744_W776</strain>
    </source>
</reference>
<organism evidence="3 4">
    <name type="scientific">Oedothorax gibbosus</name>
    <dbReference type="NCBI Taxonomy" id="931172"/>
    <lineage>
        <taxon>Eukaryota</taxon>
        <taxon>Metazoa</taxon>
        <taxon>Ecdysozoa</taxon>
        <taxon>Arthropoda</taxon>
        <taxon>Chelicerata</taxon>
        <taxon>Arachnida</taxon>
        <taxon>Araneae</taxon>
        <taxon>Araneomorphae</taxon>
        <taxon>Entelegynae</taxon>
        <taxon>Araneoidea</taxon>
        <taxon>Linyphiidae</taxon>
        <taxon>Erigoninae</taxon>
        <taxon>Oedothorax</taxon>
    </lineage>
</organism>
<dbReference type="EMBL" id="JAFNEN010000456">
    <property type="protein sequence ID" value="KAG8182634.1"/>
    <property type="molecule type" value="Genomic_DNA"/>
</dbReference>
<keyword evidence="4" id="KW-1185">Reference proteome</keyword>
<proteinExistence type="predicted"/>
<feature type="chain" id="PRO_5043361254" evidence="2">
    <location>
        <begin position="19"/>
        <end position="468"/>
    </location>
</feature>
<name>A0AAV6UFU9_9ARAC</name>
<evidence type="ECO:0000256" key="1">
    <source>
        <dbReference type="SAM" id="MobiDB-lite"/>
    </source>
</evidence>
<protein>
    <submittedName>
        <fullName evidence="3">Uncharacterized protein</fullName>
    </submittedName>
</protein>
<dbReference type="Proteomes" id="UP000827092">
    <property type="component" value="Unassembled WGS sequence"/>
</dbReference>
<gene>
    <name evidence="3" type="ORF">JTE90_018470</name>
</gene>
<evidence type="ECO:0000256" key="2">
    <source>
        <dbReference type="SAM" id="SignalP"/>
    </source>
</evidence>
<comment type="caution">
    <text evidence="3">The sequence shown here is derived from an EMBL/GenBank/DDBJ whole genome shotgun (WGS) entry which is preliminary data.</text>
</comment>
<feature type="signal peptide" evidence="2">
    <location>
        <begin position="1"/>
        <end position="18"/>
    </location>
</feature>
<accession>A0AAV6UFU9</accession>
<keyword evidence="2" id="KW-0732">Signal</keyword>
<evidence type="ECO:0000313" key="3">
    <source>
        <dbReference type="EMBL" id="KAG8182634.1"/>
    </source>
</evidence>
<feature type="region of interest" description="Disordered" evidence="1">
    <location>
        <begin position="448"/>
        <end position="468"/>
    </location>
</feature>
<evidence type="ECO:0000313" key="4">
    <source>
        <dbReference type="Proteomes" id="UP000827092"/>
    </source>
</evidence>
<sequence length="468" mass="52749">MVPIFYTIIGPMVVYAFAAWLSAEEADKTRKLHRDAARAAARHIDDEEQDNINTAAALEHLNDDVQDGADVAGPSDLPADVAGPSDPIDYALPSVFIIKKHVSERTQAETVEYPAKFRTGDLPHYCYFPGLIVISRVVEERVRGGRSYVSVYYRHSKWGRKPAGHAYSEKDLPADVAGPSDPIDYALPSVFIIKKHVSERTQAETVEYPAKFRTGDLPHYCYFPGLIVISRVVEERVRGGRSYVSVYYRHSKWGRKPAGHAYSEKSSVTNRTLNQLKLKYKNLKAASRKRLADEKVEIFVTGGGEQKNCRDEDGSTAYGEWGCSTAAYNRTHGPNILHDNRTYGCLRIRRYKSLFAQHSHFLAWLSAEEADKTRKLHRDAARAAARHIDDEEQDNINTAAALEHLNDDVQDGAEKKLEDLRVCPVAGCKLPHSWNTDFQVSMEPAVQSPPLLELPPYPERGKRRYNLR</sequence>